<proteinExistence type="predicted"/>
<gene>
    <name evidence="7" type="ORF">FH5T_19530</name>
</gene>
<dbReference type="Proteomes" id="UP000023772">
    <property type="component" value="Chromosome"/>
</dbReference>
<feature type="domain" description="Translocation and assembly module TamB C-terminal" evidence="6">
    <location>
        <begin position="1026"/>
        <end position="1459"/>
    </location>
</feature>
<feature type="transmembrane region" description="Helical" evidence="5">
    <location>
        <begin position="15"/>
        <end position="37"/>
    </location>
</feature>
<evidence type="ECO:0000256" key="1">
    <source>
        <dbReference type="ARBA" id="ARBA00004167"/>
    </source>
</evidence>
<comment type="subcellular location">
    <subcellularLocation>
        <location evidence="1">Membrane</location>
        <topology evidence="1">Single-pass membrane protein</topology>
    </subcellularLocation>
</comment>
<accession>A0ABM5QEK8</accession>
<organism evidence="7 8">
    <name type="scientific">Draconibacterium orientale</name>
    <dbReference type="NCBI Taxonomy" id="1168034"/>
    <lineage>
        <taxon>Bacteria</taxon>
        <taxon>Pseudomonadati</taxon>
        <taxon>Bacteroidota</taxon>
        <taxon>Bacteroidia</taxon>
        <taxon>Marinilabiliales</taxon>
        <taxon>Prolixibacteraceae</taxon>
        <taxon>Draconibacterium</taxon>
    </lineage>
</organism>
<evidence type="ECO:0000256" key="3">
    <source>
        <dbReference type="ARBA" id="ARBA00022989"/>
    </source>
</evidence>
<dbReference type="InterPro" id="IPR052894">
    <property type="entry name" value="AsmA-related"/>
</dbReference>
<dbReference type="PANTHER" id="PTHR30441">
    <property type="entry name" value="DUF748 DOMAIN-CONTAINING PROTEIN"/>
    <property type="match status" value="1"/>
</dbReference>
<dbReference type="PANTHER" id="PTHR30441:SF8">
    <property type="entry name" value="DUF748 DOMAIN-CONTAINING PROTEIN"/>
    <property type="match status" value="1"/>
</dbReference>
<dbReference type="InterPro" id="IPR007452">
    <property type="entry name" value="TamB_C"/>
</dbReference>
<sequence length="1478" mass="167497">MDYVRSKIAKLLKKGWKIIIVLLAAFIMLPGGIFVLIQNSWVQTQITRQIAKNLSKDLNTNITIGKVDIGFFKRLTLKDVLIEDQLGDTLIYSEQIKARVDTLKFKRKQVVLKDLYFENNRIYISKDTADVFNFGFLVEEFGANPEKDTLNAWTFACRTFNFNDMQIRYVNNENESHPILDTRNLNLKVSDFYSFRDSVAFRIEDLSVDADPNLHLKQAAANITNVGKVLTVENFNMVSNHSSLTNTNMRFQFYSASDSMNRSFDMDIQIADSEIGMQEIGALIPSLKGMRDEIKLSGIIYGSLNDLKGKNLYLQTANETNALLDFYVNDLLNPANMYLFLDLKNSNTTFQDISSIRLPNSVPNSYIRFPESFYEAGQLQFKGNFSGFLTDFVTFGTLQSEMGSLTTDILVMPEKEGQIYYRGNLSTVNFQLGELFKHEELGAITLQGSADGQFNKTTEAVSGIFKGTIDSIEYNNYNYRHLSIDGILHEKMFDGLLEIQDPNLDFTFIGELDLNKKIPRFDFNMNLRHAYTGNLNFTQNFPASNMAFQMEANFTGDRIDNINGMISVKEGYYSNRNGEVNLQGIEFRANQEAGKNKLRIESDFLDAEILGAYNFRNLKNDFFQLVNHYVPAARIPADTTRANSNNFDYNLNAKDINPLVKIFIPELEFEGPFLLYGKINAPRNILNLNGSIPGVKYNNNWARDVYIGNNALNGRYNSKFRIGELYQRNGFLLYNFTVDSKMANNELENIISWSNFDELTYSGAIRTQSKFSYSDSTKLRHIDIYGQPSQIYVADTLWSVNPFYASIDTTSIKVDGFKIQHANQIFTIDGSITSKKADLVRLEMENIDLNYLDKYFDKTIDLEGKINGYFGFSRLFDEPVILSDLRIDSLSYKNEYMGNIFLSSQWNQANSVIDSELKVIRNNKTNFHAAGSYTPSAGDLDFDIEVDSASLLILSAFMRENFSNFQGAASGKVNLGGNVKGILLNGALYGANAGLTIDATQVPYHFSDSVYFKNRSIIFDNITVFDDQNNTAIFDGEITQHNFQNMTYNLNFQSNKIKALNTTQKDNDQFYGVVMANGGIEIEGQATRVNLTCFGTTLPGTDIKISMESQSELKQYDFLEFVKPDEEKEESAFFTNSSNRDAGGFNLGITVEATPDAEVQLIYNSQIGDVIHAKGEGILLFEMDNEGNMSLSGNYNPTEGDYLFTLQNVMNKRFSIEPGGSILWSGDPYNAIVDLQAIYKLKASLNDLPTSYQQFSQTNRVPVECIINLQDELVNPTIGFDINFPNIEEPLRDELQQFFKTEEEMNKQILSLIVLGKFYTPEYVRGTFEAQNPNMIGTTASEVFSNQLSNWLSQIDENWDIGINYRPGNQVTNDEIELALSTQIFNDRVTLNGNIGNNTNQYGTNNNNSSQIVGDFEMSVKLVRSGKILFKVYNRSNNNLIYDTAPYTQGIGLSFKEEYNSIDELITKFGKLFKKKEN</sequence>
<keyword evidence="4 5" id="KW-0472">Membrane</keyword>
<evidence type="ECO:0000256" key="4">
    <source>
        <dbReference type="ARBA" id="ARBA00023136"/>
    </source>
</evidence>
<reference evidence="7 8" key="1">
    <citation type="submission" date="2014-03" db="EMBL/GenBank/DDBJ databases">
        <title>Complete genome sequence of a deeply braunched marine Bacteroidia bacterium Draconibacterium orientale type strain FH5T.</title>
        <authorList>
            <person name="Li X."/>
            <person name="Wang X."/>
            <person name="Xie Z."/>
            <person name="Du Z."/>
            <person name="Chen G."/>
        </authorList>
    </citation>
    <scope>NUCLEOTIDE SEQUENCE [LARGE SCALE GENOMIC DNA]</scope>
    <source>
        <strain evidence="7 8">FH5</strain>
    </source>
</reference>
<keyword evidence="8" id="KW-1185">Reference proteome</keyword>
<dbReference type="EMBL" id="CP007451">
    <property type="protein sequence ID" value="AHW62317.1"/>
    <property type="molecule type" value="Genomic_DNA"/>
</dbReference>
<evidence type="ECO:0000256" key="5">
    <source>
        <dbReference type="SAM" id="Phobius"/>
    </source>
</evidence>
<evidence type="ECO:0000313" key="8">
    <source>
        <dbReference type="Proteomes" id="UP000023772"/>
    </source>
</evidence>
<dbReference type="Pfam" id="PF04357">
    <property type="entry name" value="TamB"/>
    <property type="match status" value="1"/>
</dbReference>
<keyword evidence="3 5" id="KW-1133">Transmembrane helix</keyword>
<evidence type="ECO:0000313" key="7">
    <source>
        <dbReference type="EMBL" id="AHW62317.1"/>
    </source>
</evidence>
<evidence type="ECO:0000256" key="2">
    <source>
        <dbReference type="ARBA" id="ARBA00022692"/>
    </source>
</evidence>
<protein>
    <recommendedName>
        <fullName evidence="6">Translocation and assembly module TamB C-terminal domain-containing protein</fullName>
    </recommendedName>
</protein>
<name>A0ABM5QEK8_9BACT</name>
<evidence type="ECO:0000259" key="6">
    <source>
        <dbReference type="Pfam" id="PF04357"/>
    </source>
</evidence>
<keyword evidence="2 5" id="KW-0812">Transmembrane</keyword>